<dbReference type="CDD" id="cd07377">
    <property type="entry name" value="WHTH_GntR"/>
    <property type="match status" value="1"/>
</dbReference>
<dbReference type="PANTHER" id="PTHR43537">
    <property type="entry name" value="TRANSCRIPTIONAL REGULATOR, GNTR FAMILY"/>
    <property type="match status" value="1"/>
</dbReference>
<dbReference type="EMBL" id="FMXR01000009">
    <property type="protein sequence ID" value="SDB17978.1"/>
    <property type="molecule type" value="Genomic_DNA"/>
</dbReference>
<dbReference type="InterPro" id="IPR036388">
    <property type="entry name" value="WH-like_DNA-bd_sf"/>
</dbReference>
<gene>
    <name evidence="5" type="ORF">SAMN02910417_01323</name>
</gene>
<evidence type="ECO:0000256" key="2">
    <source>
        <dbReference type="ARBA" id="ARBA00023125"/>
    </source>
</evidence>
<dbReference type="InterPro" id="IPR000524">
    <property type="entry name" value="Tscrpt_reg_HTH_GntR"/>
</dbReference>
<dbReference type="STRING" id="1732.SAMN02910417_01323"/>
<keyword evidence="3" id="KW-0804">Transcription</keyword>
<dbReference type="Gene3D" id="1.20.120.530">
    <property type="entry name" value="GntR ligand-binding domain-like"/>
    <property type="match status" value="1"/>
</dbReference>
<dbReference type="PRINTS" id="PR00035">
    <property type="entry name" value="HTHGNTR"/>
</dbReference>
<name>A0A1G6BBK5_EUBOX</name>
<evidence type="ECO:0000256" key="3">
    <source>
        <dbReference type="ARBA" id="ARBA00023163"/>
    </source>
</evidence>
<dbReference type="SUPFAM" id="SSF48008">
    <property type="entry name" value="GntR ligand-binding domain-like"/>
    <property type="match status" value="1"/>
</dbReference>
<dbReference type="RefSeq" id="WP_090173480.1">
    <property type="nucleotide sequence ID" value="NZ_FMXR01000009.1"/>
</dbReference>
<evidence type="ECO:0000259" key="4">
    <source>
        <dbReference type="PROSITE" id="PS50949"/>
    </source>
</evidence>
<dbReference type="PANTHER" id="PTHR43537:SF24">
    <property type="entry name" value="GLUCONATE OPERON TRANSCRIPTIONAL REPRESSOR"/>
    <property type="match status" value="1"/>
</dbReference>
<protein>
    <submittedName>
        <fullName evidence="5">DNA-binding transcriptional regulator, GntR family</fullName>
    </submittedName>
</protein>
<keyword evidence="2 5" id="KW-0238">DNA-binding</keyword>
<dbReference type="SUPFAM" id="SSF46785">
    <property type="entry name" value="Winged helix' DNA-binding domain"/>
    <property type="match status" value="1"/>
</dbReference>
<dbReference type="PROSITE" id="PS50949">
    <property type="entry name" value="HTH_GNTR"/>
    <property type="match status" value="1"/>
</dbReference>
<keyword evidence="6" id="KW-1185">Reference proteome</keyword>
<dbReference type="InterPro" id="IPR008920">
    <property type="entry name" value="TF_FadR/GntR_C"/>
</dbReference>
<dbReference type="Pfam" id="PF00392">
    <property type="entry name" value="GntR"/>
    <property type="match status" value="1"/>
</dbReference>
<dbReference type="GO" id="GO:0003677">
    <property type="term" value="F:DNA binding"/>
    <property type="evidence" value="ECO:0007669"/>
    <property type="project" value="UniProtKB-KW"/>
</dbReference>
<evidence type="ECO:0000256" key="1">
    <source>
        <dbReference type="ARBA" id="ARBA00023015"/>
    </source>
</evidence>
<feature type="domain" description="HTH gntR-type" evidence="4">
    <location>
        <begin position="21"/>
        <end position="88"/>
    </location>
</feature>
<proteinExistence type="predicted"/>
<dbReference type="SMART" id="SM00345">
    <property type="entry name" value="HTH_GNTR"/>
    <property type="match status" value="1"/>
</dbReference>
<sequence>MSNKADLKKIELSSNGTNAYLPLRDVVFKTLREAIFKGDLKPGERLMEVQLAEQLGVSRTPIREAIRKLELEGMAVTMPRRGAVVAKMTEKDMEDVLQIRRALDELSVTIACEQISMSQMKLLEEAQKNFEEKIEHGDMKEITNADVEFHDIIYQSTGNDRLWQIMKGFGEQMYRYRVEYLKERENYPTLVEEHRQIVEGLKRRDKHAVVEIMRRHVTNQAVEMKNIIREQEEV</sequence>
<accession>A0A1G6BBK5</accession>
<dbReference type="InterPro" id="IPR011711">
    <property type="entry name" value="GntR_C"/>
</dbReference>
<dbReference type="Gene3D" id="1.10.10.10">
    <property type="entry name" value="Winged helix-like DNA-binding domain superfamily/Winged helix DNA-binding domain"/>
    <property type="match status" value="1"/>
</dbReference>
<dbReference type="InterPro" id="IPR036390">
    <property type="entry name" value="WH_DNA-bd_sf"/>
</dbReference>
<dbReference type="Proteomes" id="UP000199228">
    <property type="component" value="Unassembled WGS sequence"/>
</dbReference>
<dbReference type="Pfam" id="PF07729">
    <property type="entry name" value="FCD"/>
    <property type="match status" value="1"/>
</dbReference>
<dbReference type="GO" id="GO:0003700">
    <property type="term" value="F:DNA-binding transcription factor activity"/>
    <property type="evidence" value="ECO:0007669"/>
    <property type="project" value="InterPro"/>
</dbReference>
<organism evidence="5 6">
    <name type="scientific">Eubacterium oxidoreducens</name>
    <dbReference type="NCBI Taxonomy" id="1732"/>
    <lineage>
        <taxon>Bacteria</taxon>
        <taxon>Bacillati</taxon>
        <taxon>Bacillota</taxon>
        <taxon>Clostridia</taxon>
        <taxon>Eubacteriales</taxon>
        <taxon>Eubacteriaceae</taxon>
        <taxon>Eubacterium</taxon>
    </lineage>
</organism>
<evidence type="ECO:0000313" key="6">
    <source>
        <dbReference type="Proteomes" id="UP000199228"/>
    </source>
</evidence>
<dbReference type="AlphaFoldDB" id="A0A1G6BBK5"/>
<dbReference type="OrthoDB" id="9781630at2"/>
<dbReference type="SMART" id="SM00895">
    <property type="entry name" value="FCD"/>
    <property type="match status" value="1"/>
</dbReference>
<evidence type="ECO:0000313" key="5">
    <source>
        <dbReference type="EMBL" id="SDB17978.1"/>
    </source>
</evidence>
<reference evidence="5 6" key="1">
    <citation type="submission" date="2016-10" db="EMBL/GenBank/DDBJ databases">
        <authorList>
            <person name="de Groot N.N."/>
        </authorList>
    </citation>
    <scope>NUCLEOTIDE SEQUENCE [LARGE SCALE GENOMIC DNA]</scope>
    <source>
        <strain evidence="5 6">DSM 3217</strain>
    </source>
</reference>
<keyword evidence="1" id="KW-0805">Transcription regulation</keyword>